<protein>
    <submittedName>
        <fullName evidence="1">Uncharacterized protein</fullName>
    </submittedName>
</protein>
<evidence type="ECO:0000313" key="2">
    <source>
        <dbReference type="Proteomes" id="UP001055811"/>
    </source>
</evidence>
<keyword evidence="2" id="KW-1185">Reference proteome</keyword>
<evidence type="ECO:0000313" key="1">
    <source>
        <dbReference type="EMBL" id="KAI3778287.1"/>
    </source>
</evidence>
<dbReference type="EMBL" id="CM042010">
    <property type="protein sequence ID" value="KAI3778287.1"/>
    <property type="molecule type" value="Genomic_DNA"/>
</dbReference>
<comment type="caution">
    <text evidence="1">The sequence shown here is derived from an EMBL/GenBank/DDBJ whole genome shotgun (WGS) entry which is preliminary data.</text>
</comment>
<accession>A0ACB9G678</accession>
<sequence length="243" mass="27303">MMALKDHLSSLKEPLTDQNPNATMQDNLYDELEEAVSLCDLPIYGYDTTYNVTDSEDSMIGNESFEFFSEEWVKKVKDSHQKESIVFCGNLILPKQSSSRNTQEYQKHDHGSMKVDRNSGSGRNVEFVKFKAMNKGRNHDSYNENATKRGLPALASKKSRWYSYGVGLAGIPAEMDLSAIKSRQNRRQKNHSVRTHGGCEKEESGGFLHAKGLGRLIRDLSCNGQSQANKMVKASLVYIPRVG</sequence>
<reference evidence="1 2" key="2">
    <citation type="journal article" date="2022" name="Mol. Ecol. Resour.">
        <title>The genomes of chicory, endive, great burdock and yacon provide insights into Asteraceae paleo-polyploidization history and plant inulin production.</title>
        <authorList>
            <person name="Fan W."/>
            <person name="Wang S."/>
            <person name="Wang H."/>
            <person name="Wang A."/>
            <person name="Jiang F."/>
            <person name="Liu H."/>
            <person name="Zhao H."/>
            <person name="Xu D."/>
            <person name="Zhang Y."/>
        </authorList>
    </citation>
    <scope>NUCLEOTIDE SEQUENCE [LARGE SCALE GENOMIC DNA]</scope>
    <source>
        <strain evidence="2">cv. Punajuju</strain>
        <tissue evidence="1">Leaves</tissue>
    </source>
</reference>
<organism evidence="1 2">
    <name type="scientific">Cichorium intybus</name>
    <name type="common">Chicory</name>
    <dbReference type="NCBI Taxonomy" id="13427"/>
    <lineage>
        <taxon>Eukaryota</taxon>
        <taxon>Viridiplantae</taxon>
        <taxon>Streptophyta</taxon>
        <taxon>Embryophyta</taxon>
        <taxon>Tracheophyta</taxon>
        <taxon>Spermatophyta</taxon>
        <taxon>Magnoliopsida</taxon>
        <taxon>eudicotyledons</taxon>
        <taxon>Gunneridae</taxon>
        <taxon>Pentapetalae</taxon>
        <taxon>asterids</taxon>
        <taxon>campanulids</taxon>
        <taxon>Asterales</taxon>
        <taxon>Asteraceae</taxon>
        <taxon>Cichorioideae</taxon>
        <taxon>Cichorieae</taxon>
        <taxon>Cichoriinae</taxon>
        <taxon>Cichorium</taxon>
    </lineage>
</organism>
<gene>
    <name evidence="1" type="ORF">L2E82_07472</name>
</gene>
<name>A0ACB9G678_CICIN</name>
<proteinExistence type="predicted"/>
<reference evidence="2" key="1">
    <citation type="journal article" date="2022" name="Mol. Ecol. Resour.">
        <title>The genomes of chicory, endive, great burdock and yacon provide insights into Asteraceae palaeo-polyploidization history and plant inulin production.</title>
        <authorList>
            <person name="Fan W."/>
            <person name="Wang S."/>
            <person name="Wang H."/>
            <person name="Wang A."/>
            <person name="Jiang F."/>
            <person name="Liu H."/>
            <person name="Zhao H."/>
            <person name="Xu D."/>
            <person name="Zhang Y."/>
        </authorList>
    </citation>
    <scope>NUCLEOTIDE SEQUENCE [LARGE SCALE GENOMIC DNA]</scope>
    <source>
        <strain evidence="2">cv. Punajuju</strain>
    </source>
</reference>
<dbReference type="Proteomes" id="UP001055811">
    <property type="component" value="Linkage Group LG02"/>
</dbReference>